<evidence type="ECO:0000256" key="1">
    <source>
        <dbReference type="SAM" id="MobiDB-lite"/>
    </source>
</evidence>
<dbReference type="Proteomes" id="UP001217838">
    <property type="component" value="Unassembled WGS sequence"/>
</dbReference>
<evidence type="ECO:0000259" key="2">
    <source>
        <dbReference type="PROSITE" id="PS50234"/>
    </source>
</evidence>
<comment type="caution">
    <text evidence="3">The sequence shown here is derived from an EMBL/GenBank/DDBJ whole genome shotgun (WGS) entry which is preliminary data.</text>
</comment>
<dbReference type="PROSITE" id="PS51257">
    <property type="entry name" value="PROKAR_LIPOPROTEIN"/>
    <property type="match status" value="1"/>
</dbReference>
<feature type="domain" description="VWFA" evidence="2">
    <location>
        <begin position="132"/>
        <end position="364"/>
    </location>
</feature>
<dbReference type="PROSITE" id="PS50234">
    <property type="entry name" value="VWFA"/>
    <property type="match status" value="1"/>
</dbReference>
<sequence length="442" mass="46137">MRRLSGVLFLASCGLVGGCGDNGNNMASATDNMMTSTLPPITTGPSTETDPTTTDTPTTTEGTASATESSTVPTTTEGTATEGTTEPVDTTAGPTTEPETTTTTNSTMSTMGTTGDTPCQEISVTVQPVKPNTMLVLDKSGSMVLNKWDDDANAATPEVTRWYSLYAVVTQVLTDFNDKFNFGMNLFPSKSASGDYNMQACVVNDNVEVPVAELNKDAIIPVLPAQSNMTIAGGTPTARGMTAALNHLKTLDPAIPRVVMLVTDGAANCSTTAGNLNQLFETYDDNLAPLVGDAFTVDGIPTYVIGIAIANAVSNNNQDGSPNGINPYDKLNELADAGGVPKAGNEKFYNASNAIELSDALNAIVQQAQSCVVPLDAPPAFPDETIVKIGNTEVPKITDCATENGWRYVEPMPYAAIELCGVACTDLKIAGEADVEYYCTAG</sequence>
<keyword evidence="4" id="KW-1185">Reference proteome</keyword>
<name>A0ABT5B9F2_9BACT</name>
<dbReference type="InterPro" id="IPR036465">
    <property type="entry name" value="vWFA_dom_sf"/>
</dbReference>
<gene>
    <name evidence="3" type="ORF">POL58_23610</name>
</gene>
<dbReference type="Gene3D" id="3.40.50.410">
    <property type="entry name" value="von Willebrand factor, type A domain"/>
    <property type="match status" value="1"/>
</dbReference>
<accession>A0ABT5B9F2</accession>
<protein>
    <submittedName>
        <fullName evidence="3">VWA domain-containing protein</fullName>
    </submittedName>
</protein>
<dbReference type="RefSeq" id="WP_272000668.1">
    <property type="nucleotide sequence ID" value="NZ_JAQNDN010000013.1"/>
</dbReference>
<evidence type="ECO:0000313" key="4">
    <source>
        <dbReference type="Proteomes" id="UP001217838"/>
    </source>
</evidence>
<dbReference type="SUPFAM" id="SSF53300">
    <property type="entry name" value="vWA-like"/>
    <property type="match status" value="1"/>
</dbReference>
<feature type="compositionally biased region" description="Polar residues" evidence="1">
    <location>
        <begin position="30"/>
        <end position="40"/>
    </location>
</feature>
<feature type="region of interest" description="Disordered" evidence="1">
    <location>
        <begin position="30"/>
        <end position="117"/>
    </location>
</feature>
<evidence type="ECO:0000313" key="3">
    <source>
        <dbReference type="EMBL" id="MDC0670764.1"/>
    </source>
</evidence>
<organism evidence="3 4">
    <name type="scientific">Nannocystis radixulma</name>
    <dbReference type="NCBI Taxonomy" id="2995305"/>
    <lineage>
        <taxon>Bacteria</taxon>
        <taxon>Pseudomonadati</taxon>
        <taxon>Myxococcota</taxon>
        <taxon>Polyangia</taxon>
        <taxon>Nannocystales</taxon>
        <taxon>Nannocystaceae</taxon>
        <taxon>Nannocystis</taxon>
    </lineage>
</organism>
<reference evidence="3 4" key="1">
    <citation type="submission" date="2022-11" db="EMBL/GenBank/DDBJ databases">
        <title>Minimal conservation of predation-associated metabolite biosynthetic gene clusters underscores biosynthetic potential of Myxococcota including descriptions for ten novel species: Archangium lansinium sp. nov., Myxococcus landrumus sp. nov., Nannocystis bai.</title>
        <authorList>
            <person name="Ahearne A."/>
            <person name="Stevens C."/>
            <person name="Dowd S."/>
        </authorList>
    </citation>
    <scope>NUCLEOTIDE SEQUENCE [LARGE SCALE GENOMIC DNA]</scope>
    <source>
        <strain evidence="3 4">NCELM</strain>
    </source>
</reference>
<proteinExistence type="predicted"/>
<feature type="compositionally biased region" description="Low complexity" evidence="1">
    <location>
        <begin position="43"/>
        <end position="117"/>
    </location>
</feature>
<dbReference type="InterPro" id="IPR002035">
    <property type="entry name" value="VWF_A"/>
</dbReference>
<dbReference type="CDD" id="cd00198">
    <property type="entry name" value="vWFA"/>
    <property type="match status" value="1"/>
</dbReference>
<dbReference type="EMBL" id="JAQNDN010000013">
    <property type="protein sequence ID" value="MDC0670764.1"/>
    <property type="molecule type" value="Genomic_DNA"/>
</dbReference>